<gene>
    <name evidence="2" type="primary">glpQ</name>
    <name evidence="2" type="ORF">GCM10008088_04170</name>
</gene>
<protein>
    <submittedName>
        <fullName evidence="2">Glycerophosphoryl diester phosphodiesterase</fullName>
    </submittedName>
</protein>
<sequence>MKKVEIHGHRGDRGHFPENSIPAFLSALQKGVDVLEMDVVISKDKQVVVSHEPFMASLYMLQPNGKSILKNEEKNFNLYQMDYEVIKQFDGGSKINPKFLQQQKIKTYKPLLSEVISAVENFIEKHQLSSVKYNIELKSEVEDYGIFQPEPEEFVHLVAQVLKDHQIENRVILQSFDIQILEEIHQQHPSFTLAYLVEDGEATANLKKLSFTPSIYSPHFTLVSSQKVKKLQQQKIKVIPWTVNTTKDLQQMMEFGVDGIISDYPELAINIRDHYL</sequence>
<dbReference type="RefSeq" id="WP_051191406.1">
    <property type="nucleotide sequence ID" value="NZ_BMWY01000001.1"/>
</dbReference>
<dbReference type="InterPro" id="IPR030395">
    <property type="entry name" value="GP_PDE_dom"/>
</dbReference>
<feature type="domain" description="GP-PDE" evidence="1">
    <location>
        <begin position="4"/>
        <end position="272"/>
    </location>
</feature>
<accession>A0ABQ3BLS6</accession>
<organism evidence="2 3">
    <name type="scientific">Mesonia mobilis</name>
    <dbReference type="NCBI Taxonomy" id="369791"/>
    <lineage>
        <taxon>Bacteria</taxon>
        <taxon>Pseudomonadati</taxon>
        <taxon>Bacteroidota</taxon>
        <taxon>Flavobacteriia</taxon>
        <taxon>Flavobacteriales</taxon>
        <taxon>Flavobacteriaceae</taxon>
        <taxon>Mesonia</taxon>
    </lineage>
</organism>
<proteinExistence type="predicted"/>
<keyword evidence="3" id="KW-1185">Reference proteome</keyword>
<dbReference type="Pfam" id="PF03009">
    <property type="entry name" value="GDPD"/>
    <property type="match status" value="1"/>
</dbReference>
<dbReference type="GeneID" id="94368063"/>
<dbReference type="Proteomes" id="UP000615593">
    <property type="component" value="Unassembled WGS sequence"/>
</dbReference>
<evidence type="ECO:0000313" key="3">
    <source>
        <dbReference type="Proteomes" id="UP000615593"/>
    </source>
</evidence>
<comment type="caution">
    <text evidence="2">The sequence shown here is derived from an EMBL/GenBank/DDBJ whole genome shotgun (WGS) entry which is preliminary data.</text>
</comment>
<evidence type="ECO:0000313" key="2">
    <source>
        <dbReference type="EMBL" id="GGZ45998.1"/>
    </source>
</evidence>
<dbReference type="PANTHER" id="PTHR46211">
    <property type="entry name" value="GLYCEROPHOSPHORYL DIESTER PHOSPHODIESTERASE"/>
    <property type="match status" value="1"/>
</dbReference>
<name>A0ABQ3BLS6_9FLAO</name>
<dbReference type="PROSITE" id="PS51704">
    <property type="entry name" value="GP_PDE"/>
    <property type="match status" value="1"/>
</dbReference>
<dbReference type="InterPro" id="IPR017946">
    <property type="entry name" value="PLC-like_Pdiesterase_TIM-brl"/>
</dbReference>
<dbReference type="Gene3D" id="3.20.20.190">
    <property type="entry name" value="Phosphatidylinositol (PI) phosphodiesterase"/>
    <property type="match status" value="1"/>
</dbReference>
<dbReference type="PANTHER" id="PTHR46211:SF14">
    <property type="entry name" value="GLYCEROPHOSPHODIESTER PHOSPHODIESTERASE"/>
    <property type="match status" value="1"/>
</dbReference>
<dbReference type="EMBL" id="BMWY01000001">
    <property type="protein sequence ID" value="GGZ45998.1"/>
    <property type="molecule type" value="Genomic_DNA"/>
</dbReference>
<dbReference type="SUPFAM" id="SSF51695">
    <property type="entry name" value="PLC-like phosphodiesterases"/>
    <property type="match status" value="1"/>
</dbReference>
<evidence type="ECO:0000259" key="1">
    <source>
        <dbReference type="PROSITE" id="PS51704"/>
    </source>
</evidence>
<reference evidence="3" key="1">
    <citation type="journal article" date="2019" name="Int. J. Syst. Evol. Microbiol.">
        <title>The Global Catalogue of Microorganisms (GCM) 10K type strain sequencing project: providing services to taxonomists for standard genome sequencing and annotation.</title>
        <authorList>
            <consortium name="The Broad Institute Genomics Platform"/>
            <consortium name="The Broad Institute Genome Sequencing Center for Infectious Disease"/>
            <person name="Wu L."/>
            <person name="Ma J."/>
        </authorList>
    </citation>
    <scope>NUCLEOTIDE SEQUENCE [LARGE SCALE GENOMIC DNA]</scope>
    <source>
        <strain evidence="3">KCTC 12708</strain>
    </source>
</reference>